<feature type="non-terminal residue" evidence="9">
    <location>
        <position position="158"/>
    </location>
</feature>
<dbReference type="PANTHER" id="PTHR19136:SF81">
    <property type="entry name" value="MOLYBDENUM COFACTOR GUANYLYLTRANSFERASE"/>
    <property type="match status" value="1"/>
</dbReference>
<accession>A0A7V5P1F6</accession>
<evidence type="ECO:0000256" key="6">
    <source>
        <dbReference type="ARBA" id="ARBA00023134"/>
    </source>
</evidence>
<dbReference type="GO" id="GO:0016779">
    <property type="term" value="F:nucleotidyltransferase activity"/>
    <property type="evidence" value="ECO:0007669"/>
    <property type="project" value="UniProtKB-KW"/>
</dbReference>
<dbReference type="CDD" id="cd02503">
    <property type="entry name" value="MobA"/>
    <property type="match status" value="1"/>
</dbReference>
<dbReference type="Pfam" id="PF12804">
    <property type="entry name" value="NTP_transf_3"/>
    <property type="match status" value="1"/>
</dbReference>
<dbReference type="Gene3D" id="3.90.550.10">
    <property type="entry name" value="Spore Coat Polysaccharide Biosynthesis Protein SpsA, Chain A"/>
    <property type="match status" value="1"/>
</dbReference>
<keyword evidence="7" id="KW-0501">Molybdenum cofactor biosynthesis</keyword>
<dbReference type="GO" id="GO:0006777">
    <property type="term" value="P:Mo-molybdopterin cofactor biosynthetic process"/>
    <property type="evidence" value="ECO:0007669"/>
    <property type="project" value="UniProtKB-KW"/>
</dbReference>
<dbReference type="SUPFAM" id="SSF53448">
    <property type="entry name" value="Nucleotide-diphospho-sugar transferases"/>
    <property type="match status" value="1"/>
</dbReference>
<evidence type="ECO:0000313" key="9">
    <source>
        <dbReference type="EMBL" id="HHI98112.1"/>
    </source>
</evidence>
<keyword evidence="9" id="KW-0548">Nucleotidyltransferase</keyword>
<keyword evidence="2" id="KW-0808">Transferase</keyword>
<dbReference type="AlphaFoldDB" id="A0A7V5P1F6"/>
<gene>
    <name evidence="9" type="ORF">ENJ96_09750</name>
</gene>
<name>A0A7V5P1F6_9BACT</name>
<evidence type="ECO:0000256" key="3">
    <source>
        <dbReference type="ARBA" id="ARBA00022723"/>
    </source>
</evidence>
<keyword evidence="4" id="KW-0547">Nucleotide-binding</keyword>
<dbReference type="InterPro" id="IPR025877">
    <property type="entry name" value="MobA-like_NTP_Trfase"/>
</dbReference>
<keyword evidence="6" id="KW-0342">GTP-binding</keyword>
<dbReference type="InterPro" id="IPR029044">
    <property type="entry name" value="Nucleotide-diphossugar_trans"/>
</dbReference>
<evidence type="ECO:0000256" key="5">
    <source>
        <dbReference type="ARBA" id="ARBA00022842"/>
    </source>
</evidence>
<proteinExistence type="predicted"/>
<dbReference type="GO" id="GO:0046872">
    <property type="term" value="F:metal ion binding"/>
    <property type="evidence" value="ECO:0007669"/>
    <property type="project" value="UniProtKB-KW"/>
</dbReference>
<sequence length="158" mass="17723">MESVENDIKTGIKPQKRIIGLILAGGLAKRFGGGKCRAELKGKPLIAWVYEAISPFCAEIWLSWRRPPYEGPELPFSRIIYDEKPGAGPAVALNSALKKKKEGHLLVLPCDQPLVRPKLLKKLIKTAQDEPFWETVVFRDDQRLLPFPGLYSKATTIE</sequence>
<dbReference type="EMBL" id="DROK01000286">
    <property type="protein sequence ID" value="HHI98112.1"/>
    <property type="molecule type" value="Genomic_DNA"/>
</dbReference>
<evidence type="ECO:0000256" key="2">
    <source>
        <dbReference type="ARBA" id="ARBA00022679"/>
    </source>
</evidence>
<evidence type="ECO:0000256" key="7">
    <source>
        <dbReference type="ARBA" id="ARBA00023150"/>
    </source>
</evidence>
<dbReference type="InterPro" id="IPR013482">
    <property type="entry name" value="Molybde_CF_guanTrfase"/>
</dbReference>
<keyword evidence="3" id="KW-0479">Metal-binding</keyword>
<dbReference type="Proteomes" id="UP000886101">
    <property type="component" value="Unassembled WGS sequence"/>
</dbReference>
<evidence type="ECO:0000259" key="8">
    <source>
        <dbReference type="Pfam" id="PF12804"/>
    </source>
</evidence>
<protein>
    <submittedName>
        <fullName evidence="9">Molybdenum cofactor guanylyltransferase</fullName>
    </submittedName>
</protein>
<organism evidence="9">
    <name type="scientific">Thermodesulfatator atlanticus</name>
    <dbReference type="NCBI Taxonomy" id="501497"/>
    <lineage>
        <taxon>Bacteria</taxon>
        <taxon>Pseudomonadati</taxon>
        <taxon>Thermodesulfobacteriota</taxon>
        <taxon>Thermodesulfobacteria</taxon>
        <taxon>Thermodesulfobacteriales</taxon>
        <taxon>Thermodesulfatatoraceae</taxon>
        <taxon>Thermodesulfatator</taxon>
    </lineage>
</organism>
<reference evidence="9" key="1">
    <citation type="journal article" date="2020" name="mSystems">
        <title>Genome- and Community-Level Interaction Insights into Carbon Utilization and Element Cycling Functions of Hydrothermarchaeota in Hydrothermal Sediment.</title>
        <authorList>
            <person name="Zhou Z."/>
            <person name="Liu Y."/>
            <person name="Xu W."/>
            <person name="Pan J."/>
            <person name="Luo Z.H."/>
            <person name="Li M."/>
        </authorList>
    </citation>
    <scope>NUCLEOTIDE SEQUENCE [LARGE SCALE GENOMIC DNA]</scope>
    <source>
        <strain evidence="9">HyVt-533</strain>
    </source>
</reference>
<dbReference type="PANTHER" id="PTHR19136">
    <property type="entry name" value="MOLYBDENUM COFACTOR GUANYLYLTRANSFERASE"/>
    <property type="match status" value="1"/>
</dbReference>
<keyword evidence="5" id="KW-0460">Magnesium</keyword>
<feature type="domain" description="MobA-like NTP transferase" evidence="8">
    <location>
        <begin position="20"/>
        <end position="154"/>
    </location>
</feature>
<evidence type="ECO:0000256" key="4">
    <source>
        <dbReference type="ARBA" id="ARBA00022741"/>
    </source>
</evidence>
<dbReference type="GO" id="GO:0005525">
    <property type="term" value="F:GTP binding"/>
    <property type="evidence" value="ECO:0007669"/>
    <property type="project" value="UniProtKB-KW"/>
</dbReference>
<evidence type="ECO:0000256" key="1">
    <source>
        <dbReference type="ARBA" id="ARBA00022490"/>
    </source>
</evidence>
<comment type="caution">
    <text evidence="9">The sequence shown here is derived from an EMBL/GenBank/DDBJ whole genome shotgun (WGS) entry which is preliminary data.</text>
</comment>
<keyword evidence="1" id="KW-0963">Cytoplasm</keyword>